<dbReference type="InterPro" id="IPR009075">
    <property type="entry name" value="AcylCo_DH/oxidase_C"/>
</dbReference>
<evidence type="ECO:0000256" key="2">
    <source>
        <dbReference type="ARBA" id="ARBA00009347"/>
    </source>
</evidence>
<dbReference type="Gene3D" id="1.20.140.10">
    <property type="entry name" value="Butyryl-CoA Dehydrogenase, subunit A, domain 3"/>
    <property type="match status" value="1"/>
</dbReference>
<gene>
    <name evidence="10" type="ORF">UFOPK2683_01104</name>
    <name evidence="11" type="ORF">UFOPK3605_01288</name>
    <name evidence="12" type="ORF">UFOPK3897_01760</name>
    <name evidence="13" type="ORF">UFOPK4121_00627</name>
</gene>
<feature type="region of interest" description="Disordered" evidence="6">
    <location>
        <begin position="31"/>
        <end position="53"/>
    </location>
</feature>
<feature type="domain" description="Acyl-CoA dehydrogenase/oxidase N-terminal" evidence="9">
    <location>
        <begin position="52"/>
        <end position="131"/>
    </location>
</feature>
<dbReference type="FunFam" id="2.40.110.10:FF:000011">
    <property type="entry name" value="Acyl-CoA dehydrogenase FadE34"/>
    <property type="match status" value="1"/>
</dbReference>
<reference evidence="13" key="1">
    <citation type="submission" date="2020-05" db="EMBL/GenBank/DDBJ databases">
        <authorList>
            <person name="Chiriac C."/>
            <person name="Salcher M."/>
            <person name="Ghai R."/>
            <person name="Kavagutti S V."/>
        </authorList>
    </citation>
    <scope>NUCLEOTIDE SEQUENCE</scope>
</reference>
<dbReference type="InterPro" id="IPR036250">
    <property type="entry name" value="AcylCo_DH-like_C"/>
</dbReference>
<dbReference type="SUPFAM" id="SSF56645">
    <property type="entry name" value="Acyl-CoA dehydrogenase NM domain-like"/>
    <property type="match status" value="1"/>
</dbReference>
<evidence type="ECO:0000256" key="3">
    <source>
        <dbReference type="ARBA" id="ARBA00022630"/>
    </source>
</evidence>
<evidence type="ECO:0000313" key="12">
    <source>
        <dbReference type="EMBL" id="CAB4991654.1"/>
    </source>
</evidence>
<dbReference type="EMBL" id="CAFBOF010000086">
    <property type="protein sequence ID" value="CAB4991654.1"/>
    <property type="molecule type" value="Genomic_DNA"/>
</dbReference>
<accession>A0A6J7QUC0</accession>
<dbReference type="GO" id="GO:0005886">
    <property type="term" value="C:plasma membrane"/>
    <property type="evidence" value="ECO:0007669"/>
    <property type="project" value="TreeGrafter"/>
</dbReference>
<dbReference type="GO" id="GO:0016627">
    <property type="term" value="F:oxidoreductase activity, acting on the CH-CH group of donors"/>
    <property type="evidence" value="ECO:0007669"/>
    <property type="project" value="InterPro"/>
</dbReference>
<name>A0A6J7QUC0_9ZZZZ</name>
<comment type="cofactor">
    <cofactor evidence="1">
        <name>FAD</name>
        <dbReference type="ChEBI" id="CHEBI:57692"/>
    </cofactor>
</comment>
<dbReference type="EMBL" id="CAEZYK010000066">
    <property type="protein sequence ID" value="CAB4728103.1"/>
    <property type="molecule type" value="Genomic_DNA"/>
</dbReference>
<evidence type="ECO:0000313" key="11">
    <source>
        <dbReference type="EMBL" id="CAB4913719.1"/>
    </source>
</evidence>
<dbReference type="Pfam" id="PF02771">
    <property type="entry name" value="Acyl-CoA_dh_N"/>
    <property type="match status" value="1"/>
</dbReference>
<dbReference type="Pfam" id="PF02770">
    <property type="entry name" value="Acyl-CoA_dh_M"/>
    <property type="match status" value="1"/>
</dbReference>
<evidence type="ECO:0000259" key="9">
    <source>
        <dbReference type="Pfam" id="PF02771"/>
    </source>
</evidence>
<dbReference type="Gene3D" id="1.10.540.10">
    <property type="entry name" value="Acyl-CoA dehydrogenase/oxidase, N-terminal domain"/>
    <property type="match status" value="1"/>
</dbReference>
<evidence type="ECO:0000256" key="4">
    <source>
        <dbReference type="ARBA" id="ARBA00022827"/>
    </source>
</evidence>
<dbReference type="InterPro" id="IPR009100">
    <property type="entry name" value="AcylCoA_DH/oxidase_NM_dom_sf"/>
</dbReference>
<dbReference type="InterPro" id="IPR046373">
    <property type="entry name" value="Acyl-CoA_Oxase/DH_mid-dom_sf"/>
</dbReference>
<dbReference type="PANTHER" id="PTHR43292:SF3">
    <property type="entry name" value="ACYL-COA DEHYDROGENASE FADE29"/>
    <property type="match status" value="1"/>
</dbReference>
<evidence type="ECO:0000259" key="7">
    <source>
        <dbReference type="Pfam" id="PF00441"/>
    </source>
</evidence>
<keyword evidence="5" id="KW-0560">Oxidoreductase</keyword>
<organism evidence="13">
    <name type="scientific">freshwater metagenome</name>
    <dbReference type="NCBI Taxonomy" id="449393"/>
    <lineage>
        <taxon>unclassified sequences</taxon>
        <taxon>metagenomes</taxon>
        <taxon>ecological metagenomes</taxon>
    </lineage>
</organism>
<evidence type="ECO:0000313" key="10">
    <source>
        <dbReference type="EMBL" id="CAB4728103.1"/>
    </source>
</evidence>
<dbReference type="InterPro" id="IPR006091">
    <property type="entry name" value="Acyl-CoA_Oxase/DH_mid-dom"/>
</dbReference>
<evidence type="ECO:0000256" key="6">
    <source>
        <dbReference type="SAM" id="MobiDB-lite"/>
    </source>
</evidence>
<dbReference type="PANTHER" id="PTHR43292">
    <property type="entry name" value="ACYL-COA DEHYDROGENASE"/>
    <property type="match status" value="1"/>
</dbReference>
<dbReference type="EMBL" id="CAFBMM010000079">
    <property type="protein sequence ID" value="CAB4913719.1"/>
    <property type="molecule type" value="Genomic_DNA"/>
</dbReference>
<feature type="domain" description="Acyl-CoA oxidase/dehydrogenase middle" evidence="8">
    <location>
        <begin position="135"/>
        <end position="224"/>
    </location>
</feature>
<comment type="similarity">
    <text evidence="2">Belongs to the acyl-CoA dehydrogenase family.</text>
</comment>
<keyword evidence="3" id="KW-0285">Flavoprotein</keyword>
<dbReference type="InterPro" id="IPR037069">
    <property type="entry name" value="AcylCoA_DH/ox_N_sf"/>
</dbReference>
<evidence type="ECO:0000259" key="8">
    <source>
        <dbReference type="Pfam" id="PF02770"/>
    </source>
</evidence>
<evidence type="ECO:0000256" key="1">
    <source>
        <dbReference type="ARBA" id="ARBA00001974"/>
    </source>
</evidence>
<dbReference type="SUPFAM" id="SSF47203">
    <property type="entry name" value="Acyl-CoA dehydrogenase C-terminal domain-like"/>
    <property type="match status" value="1"/>
</dbReference>
<dbReference type="GO" id="GO:0050660">
    <property type="term" value="F:flavin adenine dinucleotide binding"/>
    <property type="evidence" value="ECO:0007669"/>
    <property type="project" value="InterPro"/>
</dbReference>
<evidence type="ECO:0000313" key="13">
    <source>
        <dbReference type="EMBL" id="CAB5020545.1"/>
    </source>
</evidence>
<dbReference type="InterPro" id="IPR013786">
    <property type="entry name" value="AcylCoA_DH/ox_N"/>
</dbReference>
<protein>
    <submittedName>
        <fullName evidence="13">Unannotated protein</fullName>
    </submittedName>
</protein>
<dbReference type="AlphaFoldDB" id="A0A6J7QUC0"/>
<proteinExistence type="inferred from homology"/>
<keyword evidence="4" id="KW-0274">FAD</keyword>
<sequence>MDFAHTPEDEAFRLELRTWLDVNLPKFLADWGGDEDPGGGRQGGIARSQDRRKDWQKRLDEGRWAAINWPLDWHGREATPVQNVIYSEEMARVRAPGIYNANGLWQIGPMIIHWGNEEQRNEWLPGILSAEEHWCQGFSEPQAGSDLANLRTTAVLDGDEYVVNGQKIWTSTAHLAKWGLFLLRTDPTAIERGAKHEGITAFIIDMDTPGIECRPIRDIVGEEMFNEVWFTDARIPVAHRLGEEGAGWKVAMGTLGHERVGTAGLAITMAADLRAMISAARAVNPDSLNDPEIRERIARAYTDIEFTKLLNYRALTKIIKGQKNWPEVPLAKLQWSHLAQTLAELAIDLLGPSGLLAKGGPGAIDGGSWTRLYSFQRYTSIGAGATEVQKNIIADRAIFPRT</sequence>
<dbReference type="InterPro" id="IPR052161">
    <property type="entry name" value="Mycobact_Acyl-CoA_DH"/>
</dbReference>
<dbReference type="Pfam" id="PF00441">
    <property type="entry name" value="Acyl-CoA_dh_1"/>
    <property type="match status" value="1"/>
</dbReference>
<evidence type="ECO:0000256" key="5">
    <source>
        <dbReference type="ARBA" id="ARBA00023002"/>
    </source>
</evidence>
<dbReference type="Gene3D" id="2.40.110.10">
    <property type="entry name" value="Butyryl-CoA Dehydrogenase, subunit A, domain 2"/>
    <property type="match status" value="1"/>
</dbReference>
<feature type="domain" description="Acyl-CoA dehydrogenase/oxidase C-terminal" evidence="7">
    <location>
        <begin position="245"/>
        <end position="397"/>
    </location>
</feature>
<dbReference type="EMBL" id="CAFBPQ010000013">
    <property type="protein sequence ID" value="CAB5020545.1"/>
    <property type="molecule type" value="Genomic_DNA"/>
</dbReference>